<evidence type="ECO:0000313" key="2">
    <source>
        <dbReference type="EMBL" id="MBM0105823.1"/>
    </source>
</evidence>
<keyword evidence="3" id="KW-1185">Reference proteome</keyword>
<gene>
    <name evidence="2" type="ORF">JM946_13870</name>
</gene>
<reference evidence="2 3" key="1">
    <citation type="journal article" date="2021" name="Int. J. Syst. Evol. Microbiol.">
        <title>Steroidobacter gossypii sp. nov., isolated from soil of cotton cropping field.</title>
        <authorList>
            <person name="Huang R."/>
            <person name="Yang S."/>
            <person name="Zhen C."/>
            <person name="Liu W."/>
        </authorList>
    </citation>
    <scope>NUCLEOTIDE SEQUENCE [LARGE SCALE GENOMIC DNA]</scope>
    <source>
        <strain evidence="2 3">S1-65</strain>
    </source>
</reference>
<evidence type="ECO:0000313" key="3">
    <source>
        <dbReference type="Proteomes" id="UP000661077"/>
    </source>
</evidence>
<keyword evidence="2" id="KW-0540">Nuclease</keyword>
<dbReference type="GO" id="GO:0004519">
    <property type="term" value="F:endonuclease activity"/>
    <property type="evidence" value="ECO:0007669"/>
    <property type="project" value="UniProtKB-KW"/>
</dbReference>
<dbReference type="InterPro" id="IPR003615">
    <property type="entry name" value="HNH_nuc"/>
</dbReference>
<name>A0ABS1WXY2_9GAMM</name>
<keyword evidence="2" id="KW-0255">Endonuclease</keyword>
<protein>
    <submittedName>
        <fullName evidence="2">HNH endonuclease</fullName>
    </submittedName>
</protein>
<dbReference type="EMBL" id="JAEVLS010000002">
    <property type="protein sequence ID" value="MBM0105823.1"/>
    <property type="molecule type" value="Genomic_DNA"/>
</dbReference>
<organism evidence="2 3">
    <name type="scientific">Steroidobacter gossypii</name>
    <dbReference type="NCBI Taxonomy" id="2805490"/>
    <lineage>
        <taxon>Bacteria</taxon>
        <taxon>Pseudomonadati</taxon>
        <taxon>Pseudomonadota</taxon>
        <taxon>Gammaproteobacteria</taxon>
        <taxon>Steroidobacterales</taxon>
        <taxon>Steroidobacteraceae</taxon>
        <taxon>Steroidobacter</taxon>
    </lineage>
</organism>
<dbReference type="RefSeq" id="WP_203167846.1">
    <property type="nucleotide sequence ID" value="NZ_JAEVLS010000002.1"/>
</dbReference>
<sequence length="351" mass="39781">MSDRKINHKMDSQRSSQDASATRYWWVNHKQTFRHEVDGGYLWSPKRNRNGAQNRTYDNMTRVRPGEIVFSYASGAIRAIGHAAAAARSAKQPGEFGRAGKAWSKHEGWKVPVRFTVLAKPLRPALHMRELAPLLPEKHSPIRANGKGNQGVYLAEIPPALADALKRLMREVPHAPGALPAKETQRERKELAALERIQDDKHLTRTTKRYLIAARIGQGRFRENVEAIEPACRVTGITDPRFLRASHIRPWRDSNNRQRLDGNNGLLLAAHIDHLFDAGFISFTDEGEFIVSMRCPDEILAALGIPRALNVGPFRPEQQAYLHYHRQHVFAHGPRKRGRARARVNPSKTTR</sequence>
<feature type="domain" description="HNH nuclease" evidence="1">
    <location>
        <begin position="232"/>
        <end position="283"/>
    </location>
</feature>
<comment type="caution">
    <text evidence="2">The sequence shown here is derived from an EMBL/GenBank/DDBJ whole genome shotgun (WGS) entry which is preliminary data.</text>
</comment>
<evidence type="ECO:0000259" key="1">
    <source>
        <dbReference type="Pfam" id="PF13391"/>
    </source>
</evidence>
<keyword evidence="2" id="KW-0378">Hydrolase</keyword>
<proteinExistence type="predicted"/>
<dbReference type="Proteomes" id="UP000661077">
    <property type="component" value="Unassembled WGS sequence"/>
</dbReference>
<dbReference type="Pfam" id="PF13391">
    <property type="entry name" value="HNH_2"/>
    <property type="match status" value="1"/>
</dbReference>
<accession>A0ABS1WXY2</accession>